<evidence type="ECO:0000313" key="1">
    <source>
        <dbReference type="EMBL" id="AOG16369.1"/>
    </source>
</evidence>
<gene>
    <name evidence="1" type="ORF">B_243</name>
</gene>
<evidence type="ECO:0000313" key="2">
    <source>
        <dbReference type="Proteomes" id="UP000223496"/>
    </source>
</evidence>
<dbReference type="EMBL" id="KX431559">
    <property type="protein sequence ID" value="AOG16369.1"/>
    <property type="molecule type" value="Genomic_DNA"/>
</dbReference>
<proteinExistence type="predicted"/>
<sequence>MEIKLVPTCAGYCLALNGVAHNGKGLRANVEAMLNELGAVYEYDDVATSVKIISLEKDGVNCAGWWDCYIDYSDNRVFLLTSN</sequence>
<dbReference type="Proteomes" id="UP000223496">
    <property type="component" value="Segment"/>
</dbReference>
<accession>A0A1W5N0Q5</accession>
<keyword evidence="2" id="KW-1185">Reference proteome</keyword>
<reference evidence="1 2" key="1">
    <citation type="journal article" date="2017" name="Int. J. Food Microbiol.">
        <title>Investigating the biocontrol and anti-biofilm potential of a three phage cocktail against Cronobacter sakazakii in different brands of infant formula.</title>
        <authorList>
            <person name="Endersen L."/>
            <person name="Buttimer C."/>
            <person name="Nevin E."/>
            <person name="Coffey A."/>
            <person name="Neve H."/>
            <person name="Oliveira H."/>
            <person name="Lavigne R."/>
            <person name="O'Mahony J."/>
        </authorList>
    </citation>
    <scope>NUCLEOTIDE SEQUENCE [LARGE SCALE GENOMIC DNA]</scope>
</reference>
<protein>
    <submittedName>
        <fullName evidence="1">Uncharacterized protein</fullName>
    </submittedName>
</protein>
<organism evidence="1 2">
    <name type="scientific">Cronobacter phage vB_CsaM_leB</name>
    <dbReference type="NCBI Taxonomy" id="1885242"/>
    <lineage>
        <taxon>Viruses</taxon>
        <taxon>Duplodnaviria</taxon>
        <taxon>Heunggongvirae</taxon>
        <taxon>Uroviricota</taxon>
        <taxon>Caudoviricetes</taxon>
        <taxon>Pantevenvirales</taxon>
        <taxon>Straboviridae</taxon>
        <taxon>Pseudotevenvirus</taxon>
        <taxon>Pseudotevenvirus leb</taxon>
    </lineage>
</organism>
<name>A0A1W5N0Q5_9CAUD</name>